<evidence type="ECO:0000259" key="2">
    <source>
        <dbReference type="Pfam" id="PF02872"/>
    </source>
</evidence>
<sequence length="255" mass="27896">MKYFTSPRFFVLLCLTVGLANASCNRHFVLRKGGMYTRFPMDSTITDDPAFVRLYAPYKQQLDAEMNRVVGRTAVALTKPGNVPETLLGNFFADALLTEGRKLHPEAEFSFGTKGGLRTELMQGDITVGHLFELMPFENELVVLELSGASVLQLAQFAASTGGQPMAGMRLHIANGHAADIRIGGAPLDTARTYTLVTYDYLANGGDNSRGLENPVNRINLGKKVREALIDYVSGLSHDGQHINTKLDGRITTDE</sequence>
<keyword evidence="1" id="KW-0732">Signal</keyword>
<organism evidence="3 4">
    <name type="scientific">Parapedobacter composti</name>
    <dbReference type="NCBI Taxonomy" id="623281"/>
    <lineage>
        <taxon>Bacteria</taxon>
        <taxon>Pseudomonadati</taxon>
        <taxon>Bacteroidota</taxon>
        <taxon>Sphingobacteriia</taxon>
        <taxon>Sphingobacteriales</taxon>
        <taxon>Sphingobacteriaceae</taxon>
        <taxon>Parapedobacter</taxon>
    </lineage>
</organism>
<feature type="domain" description="5'-Nucleotidase C-terminal" evidence="2">
    <location>
        <begin position="69"/>
        <end position="209"/>
    </location>
</feature>
<dbReference type="GO" id="GO:0009166">
    <property type="term" value="P:nucleotide catabolic process"/>
    <property type="evidence" value="ECO:0007669"/>
    <property type="project" value="InterPro"/>
</dbReference>
<reference evidence="4" key="1">
    <citation type="submission" date="2016-10" db="EMBL/GenBank/DDBJ databases">
        <authorList>
            <person name="Varghese N."/>
            <person name="Submissions S."/>
        </authorList>
    </citation>
    <scope>NUCLEOTIDE SEQUENCE [LARGE SCALE GENOMIC DNA]</scope>
    <source>
        <strain evidence="4">DSM 22900</strain>
    </source>
</reference>
<dbReference type="PANTHER" id="PTHR11575:SF24">
    <property type="entry name" value="5'-NUCLEOTIDASE"/>
    <property type="match status" value="1"/>
</dbReference>
<evidence type="ECO:0000256" key="1">
    <source>
        <dbReference type="SAM" id="SignalP"/>
    </source>
</evidence>
<dbReference type="InterPro" id="IPR008334">
    <property type="entry name" value="5'-Nucleotdase_C"/>
</dbReference>
<gene>
    <name evidence="3" type="ORF">SAMN05421747_106170</name>
</gene>
<dbReference type="InterPro" id="IPR036907">
    <property type="entry name" value="5'-Nucleotdase_C_sf"/>
</dbReference>
<dbReference type="GO" id="GO:0016787">
    <property type="term" value="F:hydrolase activity"/>
    <property type="evidence" value="ECO:0007669"/>
    <property type="project" value="InterPro"/>
</dbReference>
<dbReference type="PANTHER" id="PTHR11575">
    <property type="entry name" value="5'-NUCLEOTIDASE-RELATED"/>
    <property type="match status" value="1"/>
</dbReference>
<feature type="chain" id="PRO_5011709871" evidence="1">
    <location>
        <begin position="23"/>
        <end position="255"/>
    </location>
</feature>
<dbReference type="AlphaFoldDB" id="A0A1I1HN60"/>
<dbReference type="STRING" id="623281.SAMN05421747_106170"/>
<proteinExistence type="predicted"/>
<keyword evidence="4" id="KW-1185">Reference proteome</keyword>
<name>A0A1I1HN60_9SPHI</name>
<dbReference type="RefSeq" id="WP_244518798.1">
    <property type="nucleotide sequence ID" value="NZ_FOLL01000006.1"/>
</dbReference>
<protein>
    <submittedName>
        <fullName evidence="3">5'-nucleotidase, C-terminal domain</fullName>
    </submittedName>
</protein>
<evidence type="ECO:0000313" key="4">
    <source>
        <dbReference type="Proteomes" id="UP000199577"/>
    </source>
</evidence>
<evidence type="ECO:0000313" key="3">
    <source>
        <dbReference type="EMBL" id="SFC22883.1"/>
    </source>
</evidence>
<dbReference type="Pfam" id="PF02872">
    <property type="entry name" value="5_nucleotid_C"/>
    <property type="match status" value="1"/>
</dbReference>
<dbReference type="EMBL" id="FOLL01000006">
    <property type="protein sequence ID" value="SFC22883.1"/>
    <property type="molecule type" value="Genomic_DNA"/>
</dbReference>
<dbReference type="Proteomes" id="UP000199577">
    <property type="component" value="Unassembled WGS sequence"/>
</dbReference>
<dbReference type="PRINTS" id="PR01607">
    <property type="entry name" value="APYRASEFAMLY"/>
</dbReference>
<accession>A0A1I1HN60</accession>
<dbReference type="Gene3D" id="3.90.780.10">
    <property type="entry name" value="5'-Nucleotidase, C-terminal domain"/>
    <property type="match status" value="1"/>
</dbReference>
<feature type="signal peptide" evidence="1">
    <location>
        <begin position="1"/>
        <end position="22"/>
    </location>
</feature>
<dbReference type="InterPro" id="IPR006179">
    <property type="entry name" value="5_nucleotidase/apyrase"/>
</dbReference>
<dbReference type="SUPFAM" id="SSF55816">
    <property type="entry name" value="5'-nucleotidase (syn. UDP-sugar hydrolase), C-terminal domain"/>
    <property type="match status" value="1"/>
</dbReference>